<feature type="transmembrane region" description="Helical" evidence="13">
    <location>
        <begin position="12"/>
        <end position="32"/>
    </location>
</feature>
<dbReference type="EC" id="2.7.13.3" evidence="3"/>
<dbReference type="SMART" id="SM00387">
    <property type="entry name" value="HATPase_c"/>
    <property type="match status" value="1"/>
</dbReference>
<dbReference type="InterPro" id="IPR001789">
    <property type="entry name" value="Sig_transdc_resp-reg_receiver"/>
</dbReference>
<dbReference type="NCBIfam" id="TIGR00229">
    <property type="entry name" value="sensory_box"/>
    <property type="match status" value="2"/>
</dbReference>
<evidence type="ECO:0000256" key="3">
    <source>
        <dbReference type="ARBA" id="ARBA00012438"/>
    </source>
</evidence>
<evidence type="ECO:0000256" key="12">
    <source>
        <dbReference type="PROSITE-ProRule" id="PRU00169"/>
    </source>
</evidence>
<dbReference type="InterPro" id="IPR005467">
    <property type="entry name" value="His_kinase_dom"/>
</dbReference>
<dbReference type="PRINTS" id="PR00344">
    <property type="entry name" value="BCTRLSENSOR"/>
</dbReference>
<evidence type="ECO:0000313" key="19">
    <source>
        <dbReference type="Proteomes" id="UP000624279"/>
    </source>
</evidence>
<feature type="domain" description="PAC" evidence="17">
    <location>
        <begin position="529"/>
        <end position="581"/>
    </location>
</feature>
<dbReference type="InterPro" id="IPR004358">
    <property type="entry name" value="Sig_transdc_His_kin-like_C"/>
</dbReference>
<dbReference type="Pfam" id="PF02518">
    <property type="entry name" value="HATPase_c"/>
    <property type="match status" value="1"/>
</dbReference>
<evidence type="ECO:0000259" key="15">
    <source>
        <dbReference type="PROSITE" id="PS50110"/>
    </source>
</evidence>
<dbReference type="EMBL" id="JACOGA010000024">
    <property type="protein sequence ID" value="MBC3875813.1"/>
    <property type="molecule type" value="Genomic_DNA"/>
</dbReference>
<dbReference type="InterPro" id="IPR000700">
    <property type="entry name" value="PAS-assoc_C"/>
</dbReference>
<dbReference type="Pfam" id="PF00072">
    <property type="entry name" value="Response_reg"/>
    <property type="match status" value="2"/>
</dbReference>
<feature type="domain" description="Histidine kinase" evidence="14">
    <location>
        <begin position="599"/>
        <end position="835"/>
    </location>
</feature>
<dbReference type="InterPro" id="IPR013656">
    <property type="entry name" value="PAS_4"/>
</dbReference>
<dbReference type="PROSITE" id="PS50110">
    <property type="entry name" value="RESPONSE_REGULATORY"/>
    <property type="match status" value="2"/>
</dbReference>
<dbReference type="InterPro" id="IPR007895">
    <property type="entry name" value="MASE1"/>
</dbReference>
<dbReference type="Pfam" id="PF08448">
    <property type="entry name" value="PAS_4"/>
    <property type="match status" value="1"/>
</dbReference>
<feature type="transmembrane region" description="Helical" evidence="13">
    <location>
        <begin position="203"/>
        <end position="234"/>
    </location>
</feature>
<dbReference type="CDD" id="cd16922">
    <property type="entry name" value="HATPase_EvgS-ArcB-TorS-like"/>
    <property type="match status" value="1"/>
</dbReference>
<feature type="domain" description="PAS" evidence="16">
    <location>
        <begin position="316"/>
        <end position="386"/>
    </location>
</feature>
<evidence type="ECO:0000256" key="1">
    <source>
        <dbReference type="ARBA" id="ARBA00000085"/>
    </source>
</evidence>
<keyword evidence="5 12" id="KW-0597">Phosphoprotein</keyword>
<dbReference type="Pfam" id="PF01627">
    <property type="entry name" value="Hpt"/>
    <property type="match status" value="1"/>
</dbReference>
<dbReference type="Gene3D" id="1.10.287.130">
    <property type="match status" value="1"/>
</dbReference>
<dbReference type="Gene3D" id="3.30.450.20">
    <property type="entry name" value="PAS domain"/>
    <property type="match status" value="2"/>
</dbReference>
<dbReference type="PROSITE" id="PS50109">
    <property type="entry name" value="HIS_KIN"/>
    <property type="match status" value="1"/>
</dbReference>
<sequence>MTNPISTTHSAYARAWLVGIAYFALATISIYFSRGEATVAHFWYPNAVGIVFLLRCEKQFRWYMIAVLALANAGANWICGSSLWLSLTFVVPNLIEMLATIWFIRHDQIEQDFDQSPKHMLRFVLQICLPSSVLGALAGASILAISGFAQFLTVLPLWFVSSSVGMLALLPFLLVLNREALNREVLQQEHAEIEWNLPVKKPLIFYAIIVSVVSYLALRFFPFPFIYLVIPLIFAAVETDTKTVTALIFLQSMIIGVMIHLGLFVPSMNSVYGLVFLNYLPILVTFIPVFMLTASMNLFRSQNTQKGLMEEALRRNHVELQTIVDNVPALIGLWDKNFRNVFANRMYTTYFGVKPEDILGKHVREVVGESIYAKNLPYLEAAMRGDAQMFERTIIDPEGRARESITSYVPSYRDGEIEGVFVFISDITEVRKAQQAESAAQARLQSVIDSATEFSIIATDTVGIIRLFSKGAEKMLGYSSTELVNRQSPAILHSAEEVTARGRELSAELKRNIAGFEVFVVKAREGVNETREWTYLHKTGRQIPVRLVVTAMFDSNENITGYLGIANDISDEKELQQLLINAKEAAEQTSRAKSDFVANMSHEIRTPMNAVLGMSQLLAATYLNAEQRKYLEMIKTSGQSLLGILNDILDFSKIEANRLELSQGEFLLDDILGALASMMAVSVGDKDIEVAIGVDVGVPKRLVGDQLRLQQVLTNLVGNALKFTAQGEVAIFVEKLAEDASEELVLGGARPPIGSRQIKLRFSIRDTGIGMNAQQTQKLFQPFFQADASTTRQYGGTGLGLSISKRILDMMGGDIEVSSQIGHGTEFQVVVPLIALDDFPNESSEPNPKQLRLLVVDDNLTSNDYICRTIRSWDWLVESATSGPQALELVRVRMASQEMYDVVLVDWQLPDMDGLTSIKYLREMVPGHTTSFVIMVSAYSRDHILHQPSLEYADAILMKPITGSSIFDTVHEAIALNVDSAHLSPHRKSTTSRPWNMPGTKFLLVEDNPFNQIVAKGFLEQGGASVVVLDNGQLAVDHLRMHADQYDAILMDVQMPILDGINATKIIRTELQLDIPIIAMSAGVMYSERDRCLRSGMNDFVAKPVDIDQMFSVIAKYLSKPLTVDAKEKPADIKSVRMTSKEATDAIILTSENADADYFNPIPFEKLARAAPESLPKILVSIKGVVEQGSQQWALVRQSINTQAWEDAARLLHSMRGAVGSLGAKSFAALTLQLEKQILAADFSDLENRLAKAELDLDRSLGLAQAWLRQHETPASSPSAPADSLSLNEAALAQLRLLLQENNMQACDVFENLRPAFQAKLSEPLMQQLSNAISNLDFKTALQLLIDVA</sequence>
<dbReference type="PANTHER" id="PTHR45339:SF1">
    <property type="entry name" value="HYBRID SIGNAL TRANSDUCTION HISTIDINE KINASE J"/>
    <property type="match status" value="1"/>
</dbReference>
<keyword evidence="6 13" id="KW-0812">Transmembrane</keyword>
<evidence type="ECO:0000256" key="4">
    <source>
        <dbReference type="ARBA" id="ARBA00022475"/>
    </source>
</evidence>
<dbReference type="SUPFAM" id="SSF52172">
    <property type="entry name" value="CheY-like"/>
    <property type="match status" value="2"/>
</dbReference>
<comment type="catalytic activity">
    <reaction evidence="1">
        <text>ATP + protein L-histidine = ADP + protein N-phospho-L-histidine.</text>
        <dbReference type="EC" id="2.7.13.3"/>
    </reaction>
</comment>
<gene>
    <name evidence="18" type="ORF">H8K55_19650</name>
</gene>
<feature type="transmembrane region" description="Helical" evidence="13">
    <location>
        <begin position="277"/>
        <end position="299"/>
    </location>
</feature>
<evidence type="ECO:0000256" key="6">
    <source>
        <dbReference type="ARBA" id="ARBA00022692"/>
    </source>
</evidence>
<evidence type="ECO:0000259" key="14">
    <source>
        <dbReference type="PROSITE" id="PS50109"/>
    </source>
</evidence>
<dbReference type="SMART" id="SM00388">
    <property type="entry name" value="HisKA"/>
    <property type="match status" value="1"/>
</dbReference>
<keyword evidence="9 13" id="KW-1133">Transmembrane helix</keyword>
<evidence type="ECO:0000256" key="2">
    <source>
        <dbReference type="ARBA" id="ARBA00004651"/>
    </source>
</evidence>
<keyword evidence="8" id="KW-0067">ATP-binding</keyword>
<dbReference type="InterPro" id="IPR011006">
    <property type="entry name" value="CheY-like_superfamily"/>
</dbReference>
<dbReference type="SUPFAM" id="SSF55785">
    <property type="entry name" value="PYP-like sensor domain (PAS domain)"/>
    <property type="match status" value="2"/>
</dbReference>
<dbReference type="PROSITE" id="PS50113">
    <property type="entry name" value="PAC"/>
    <property type="match status" value="1"/>
</dbReference>
<dbReference type="InterPro" id="IPR036641">
    <property type="entry name" value="HPT_dom_sf"/>
</dbReference>
<dbReference type="SUPFAM" id="SSF47384">
    <property type="entry name" value="Homodimeric domain of signal transducing histidine kinase"/>
    <property type="match status" value="1"/>
</dbReference>
<comment type="caution">
    <text evidence="18">The sequence shown here is derived from an EMBL/GenBank/DDBJ whole genome shotgun (WGS) entry which is preliminary data.</text>
</comment>
<feature type="transmembrane region" description="Helical" evidence="13">
    <location>
        <begin position="38"/>
        <end position="55"/>
    </location>
</feature>
<evidence type="ECO:0000256" key="5">
    <source>
        <dbReference type="ARBA" id="ARBA00022553"/>
    </source>
</evidence>
<dbReference type="Gene3D" id="3.30.565.10">
    <property type="entry name" value="Histidine kinase-like ATPase, C-terminal domain"/>
    <property type="match status" value="1"/>
</dbReference>
<comment type="subcellular location">
    <subcellularLocation>
        <location evidence="2">Cell membrane</location>
        <topology evidence="2">Multi-pass membrane protein</topology>
    </subcellularLocation>
</comment>
<feature type="transmembrane region" description="Helical" evidence="13">
    <location>
        <begin position="155"/>
        <end position="176"/>
    </location>
</feature>
<dbReference type="Pfam" id="PF00512">
    <property type="entry name" value="HisKA"/>
    <property type="match status" value="1"/>
</dbReference>
<dbReference type="SUPFAM" id="SSF55874">
    <property type="entry name" value="ATPase domain of HSP90 chaperone/DNA topoisomerase II/histidine kinase"/>
    <property type="match status" value="1"/>
</dbReference>
<feature type="domain" description="PAS" evidence="16">
    <location>
        <begin position="440"/>
        <end position="487"/>
    </location>
</feature>
<dbReference type="Proteomes" id="UP000624279">
    <property type="component" value="Unassembled WGS sequence"/>
</dbReference>
<proteinExistence type="predicted"/>
<dbReference type="SMART" id="SM00448">
    <property type="entry name" value="REC"/>
    <property type="match status" value="2"/>
</dbReference>
<dbReference type="RefSeq" id="WP_186943774.1">
    <property type="nucleotide sequence ID" value="NZ_JACOGA010000024.1"/>
</dbReference>
<evidence type="ECO:0000256" key="11">
    <source>
        <dbReference type="ARBA" id="ARBA00023136"/>
    </source>
</evidence>
<dbReference type="InterPro" id="IPR000014">
    <property type="entry name" value="PAS"/>
</dbReference>
<evidence type="ECO:0000256" key="13">
    <source>
        <dbReference type="SAM" id="Phobius"/>
    </source>
</evidence>
<dbReference type="InterPro" id="IPR003594">
    <property type="entry name" value="HATPase_dom"/>
</dbReference>
<feature type="modified residue" description="4-aspartylphosphate" evidence="12">
    <location>
        <position position="906"/>
    </location>
</feature>
<evidence type="ECO:0000256" key="8">
    <source>
        <dbReference type="ARBA" id="ARBA00022840"/>
    </source>
</evidence>
<evidence type="ECO:0000256" key="9">
    <source>
        <dbReference type="ARBA" id="ARBA00022989"/>
    </source>
</evidence>
<feature type="modified residue" description="4-aspartylphosphate" evidence="12">
    <location>
        <position position="1052"/>
    </location>
</feature>
<reference evidence="18 19" key="1">
    <citation type="submission" date="2020-08" db="EMBL/GenBank/DDBJ databases">
        <title>Novel species isolated from subtropical streams in China.</title>
        <authorList>
            <person name="Lu H."/>
        </authorList>
    </citation>
    <scope>NUCLEOTIDE SEQUENCE [LARGE SCALE GENOMIC DNA]</scope>
    <source>
        <strain evidence="18 19">LX15W</strain>
    </source>
</reference>
<feature type="domain" description="Response regulatory" evidence="15">
    <location>
        <begin position="852"/>
        <end position="974"/>
    </location>
</feature>
<dbReference type="InterPro" id="IPR003661">
    <property type="entry name" value="HisK_dim/P_dom"/>
</dbReference>
<dbReference type="SMART" id="SM00086">
    <property type="entry name" value="PAC"/>
    <property type="match status" value="2"/>
</dbReference>
<feature type="transmembrane region" description="Helical" evidence="13">
    <location>
        <begin position="84"/>
        <end position="104"/>
    </location>
</feature>
<evidence type="ECO:0000259" key="16">
    <source>
        <dbReference type="PROSITE" id="PS50112"/>
    </source>
</evidence>
<dbReference type="Pfam" id="PF13426">
    <property type="entry name" value="PAS_9"/>
    <property type="match status" value="1"/>
</dbReference>
<keyword evidence="7" id="KW-0547">Nucleotide-binding</keyword>
<evidence type="ECO:0000313" key="18">
    <source>
        <dbReference type="EMBL" id="MBC3875813.1"/>
    </source>
</evidence>
<dbReference type="CDD" id="cd00130">
    <property type="entry name" value="PAS"/>
    <property type="match status" value="2"/>
</dbReference>
<dbReference type="Gene3D" id="1.20.120.160">
    <property type="entry name" value="HPT domain"/>
    <property type="match status" value="1"/>
</dbReference>
<dbReference type="SUPFAM" id="SSF47226">
    <property type="entry name" value="Histidine-containing phosphotransfer domain, HPT domain"/>
    <property type="match status" value="1"/>
</dbReference>
<dbReference type="PROSITE" id="PS50112">
    <property type="entry name" value="PAS"/>
    <property type="match status" value="2"/>
</dbReference>
<keyword evidence="4" id="KW-1003">Cell membrane</keyword>
<name>A0ABR6YGZ7_9BURK</name>
<dbReference type="PANTHER" id="PTHR45339">
    <property type="entry name" value="HYBRID SIGNAL TRANSDUCTION HISTIDINE KINASE J"/>
    <property type="match status" value="1"/>
</dbReference>
<dbReference type="SMART" id="SM00091">
    <property type="entry name" value="PAS"/>
    <property type="match status" value="2"/>
</dbReference>
<feature type="transmembrane region" description="Helical" evidence="13">
    <location>
        <begin position="124"/>
        <end position="149"/>
    </location>
</feature>
<dbReference type="InterPro" id="IPR036097">
    <property type="entry name" value="HisK_dim/P_sf"/>
</dbReference>
<keyword evidence="11 13" id="KW-0472">Membrane</keyword>
<keyword evidence="10" id="KW-0902">Two-component regulatory system</keyword>
<dbReference type="Pfam" id="PF05231">
    <property type="entry name" value="MASE1"/>
    <property type="match status" value="1"/>
</dbReference>
<evidence type="ECO:0000259" key="17">
    <source>
        <dbReference type="PROSITE" id="PS50113"/>
    </source>
</evidence>
<feature type="domain" description="Response regulatory" evidence="15">
    <location>
        <begin position="1001"/>
        <end position="1118"/>
    </location>
</feature>
<accession>A0ABR6YGZ7</accession>
<dbReference type="InterPro" id="IPR008207">
    <property type="entry name" value="Sig_transdc_His_kin_Hpt_dom"/>
</dbReference>
<evidence type="ECO:0000256" key="7">
    <source>
        <dbReference type="ARBA" id="ARBA00022741"/>
    </source>
</evidence>
<dbReference type="CDD" id="cd17546">
    <property type="entry name" value="REC_hyHK_CKI1_RcsC-like"/>
    <property type="match status" value="2"/>
</dbReference>
<feature type="transmembrane region" description="Helical" evidence="13">
    <location>
        <begin position="62"/>
        <end position="78"/>
    </location>
</feature>
<keyword evidence="19" id="KW-1185">Reference proteome</keyword>
<dbReference type="Gene3D" id="3.40.50.2300">
    <property type="match status" value="2"/>
</dbReference>
<organism evidence="18 19">
    <name type="scientific">Undibacterium flavidum</name>
    <dbReference type="NCBI Taxonomy" id="2762297"/>
    <lineage>
        <taxon>Bacteria</taxon>
        <taxon>Pseudomonadati</taxon>
        <taxon>Pseudomonadota</taxon>
        <taxon>Betaproteobacteria</taxon>
        <taxon>Burkholderiales</taxon>
        <taxon>Oxalobacteraceae</taxon>
        <taxon>Undibacterium</taxon>
    </lineage>
</organism>
<dbReference type="CDD" id="cd00082">
    <property type="entry name" value="HisKA"/>
    <property type="match status" value="1"/>
</dbReference>
<dbReference type="InterPro" id="IPR036890">
    <property type="entry name" value="HATPase_C_sf"/>
</dbReference>
<evidence type="ECO:0000256" key="10">
    <source>
        <dbReference type="ARBA" id="ARBA00023012"/>
    </source>
</evidence>
<dbReference type="InterPro" id="IPR035965">
    <property type="entry name" value="PAS-like_dom_sf"/>
</dbReference>
<dbReference type="InterPro" id="IPR001610">
    <property type="entry name" value="PAC"/>
</dbReference>
<feature type="transmembrane region" description="Helical" evidence="13">
    <location>
        <begin position="246"/>
        <end position="265"/>
    </location>
</feature>
<protein>
    <recommendedName>
        <fullName evidence="3">histidine kinase</fullName>
        <ecNumber evidence="3">2.7.13.3</ecNumber>
    </recommendedName>
</protein>